<evidence type="ECO:0000256" key="1">
    <source>
        <dbReference type="SAM" id="Phobius"/>
    </source>
</evidence>
<dbReference type="AlphaFoldDB" id="A0A662DDH2"/>
<evidence type="ECO:0000313" key="3">
    <source>
        <dbReference type="Proteomes" id="UP000280417"/>
    </source>
</evidence>
<protein>
    <recommendedName>
        <fullName evidence="4">Carboxypeptidase regulatory-like domain-containing protein</fullName>
    </recommendedName>
</protein>
<organism evidence="2 3">
    <name type="scientific">Aerophobetes bacterium</name>
    <dbReference type="NCBI Taxonomy" id="2030807"/>
    <lineage>
        <taxon>Bacteria</taxon>
        <taxon>Candidatus Aerophobota</taxon>
    </lineage>
</organism>
<sequence length="150" mass="16563">MRIGTIAFSLFFLIILEAVIGSAQPLLPQAPPVLPFTLMGKVYIDNKPAPPGTIVTAYVDNKEVARYNLTEEGAYVLSIPSKDLEGKSAYIFVNGIRTNTSVKIIPGEIETADITVQIQDQEEQSLTLLWVLVVIIIVIGAMLFKFIFHR</sequence>
<proteinExistence type="predicted"/>
<keyword evidence="1" id="KW-0472">Membrane</keyword>
<keyword evidence="1" id="KW-0812">Transmembrane</keyword>
<name>A0A662DDH2_UNCAE</name>
<dbReference type="EMBL" id="QMQA01000184">
    <property type="protein sequence ID" value="RLE12192.1"/>
    <property type="molecule type" value="Genomic_DNA"/>
</dbReference>
<dbReference type="Proteomes" id="UP000280417">
    <property type="component" value="Unassembled WGS sequence"/>
</dbReference>
<gene>
    <name evidence="2" type="ORF">DRJ04_06650</name>
</gene>
<evidence type="ECO:0008006" key="4">
    <source>
        <dbReference type="Google" id="ProtNLM"/>
    </source>
</evidence>
<feature type="transmembrane region" description="Helical" evidence="1">
    <location>
        <begin position="128"/>
        <end position="148"/>
    </location>
</feature>
<evidence type="ECO:0000313" key="2">
    <source>
        <dbReference type="EMBL" id="RLE12192.1"/>
    </source>
</evidence>
<reference evidence="2 3" key="1">
    <citation type="submission" date="2018-06" db="EMBL/GenBank/DDBJ databases">
        <title>Extensive metabolic versatility and redundancy in microbially diverse, dynamic hydrothermal sediments.</title>
        <authorList>
            <person name="Dombrowski N."/>
            <person name="Teske A."/>
            <person name="Baker B.J."/>
        </authorList>
    </citation>
    <scope>NUCLEOTIDE SEQUENCE [LARGE SCALE GENOMIC DNA]</scope>
    <source>
        <strain evidence="2">B3_G15</strain>
    </source>
</reference>
<keyword evidence="1" id="KW-1133">Transmembrane helix</keyword>
<comment type="caution">
    <text evidence="2">The sequence shown here is derived from an EMBL/GenBank/DDBJ whole genome shotgun (WGS) entry which is preliminary data.</text>
</comment>
<accession>A0A662DDH2</accession>